<evidence type="ECO:0000313" key="1">
    <source>
        <dbReference type="EMBL" id="QGZ16121.1"/>
    </source>
</evidence>
<dbReference type="Proteomes" id="UP000433471">
    <property type="component" value="Segment"/>
</dbReference>
<proteinExistence type="predicted"/>
<name>A0A6B9J5G4_9CAUD</name>
<accession>A0A6B9J5G4</accession>
<sequence>MFSHEELVMIAAKYATNQMNCGAVFKEHKCATTREIVDVAAYRAGVMINIEAKATRSDFLKDKTKPHRKDPSRGVGHYRFYIAPKGLISVDELPERWGLLEVTNNATVKQTHVPSLIRCLVHKSAYLKRNDGLLNKKEKDTIEFFFDQCNEKGHMDYLYSAYRQLVMASQAGEVINVNEVFEKPEILKGSCNVVKFNNH</sequence>
<gene>
    <name evidence="1" type="ORF">Kuja_1300</name>
</gene>
<evidence type="ECO:0000313" key="2">
    <source>
        <dbReference type="Proteomes" id="UP000433471"/>
    </source>
</evidence>
<protein>
    <submittedName>
        <fullName evidence="1">Uncharacterized protein</fullName>
    </submittedName>
</protein>
<dbReference type="EMBL" id="MN718199">
    <property type="protein sequence ID" value="QGZ16121.1"/>
    <property type="molecule type" value="Genomic_DNA"/>
</dbReference>
<keyword evidence="2" id="KW-1185">Reference proteome</keyword>
<organism evidence="1 2">
    <name type="scientific">Vibrio phage vB_VchM_Kuja</name>
    <dbReference type="NCBI Taxonomy" id="2686437"/>
    <lineage>
        <taxon>Viruses</taxon>
        <taxon>Duplodnaviria</taxon>
        <taxon>Heunggongvirae</taxon>
        <taxon>Uroviricota</taxon>
        <taxon>Caudoviricetes</taxon>
        <taxon>Pantevenvirales</taxon>
        <taxon>Ackermannviridae</taxon>
        <taxon>Kujavirus</taxon>
        <taxon>Kujavirus kuja</taxon>
    </lineage>
</organism>
<reference evidence="1 2" key="1">
    <citation type="submission" date="2019-11" db="EMBL/GenBank/DDBJ databases">
        <title>Characterization of a novel member of the family Ackermannviridae.</title>
        <authorList>
            <person name="Maina A.N."/>
            <person name="Mwaura F.B."/>
            <person name="Jumba M."/>
        </authorList>
    </citation>
    <scope>NUCLEOTIDE SEQUENCE [LARGE SCALE GENOMIC DNA]</scope>
</reference>